<sequence length="155" mass="17323">MIAVLQIKYKGLQWVFDTTVEKVERLVGKLDRASEEKASENVHGHSLGINMLCALAVAAINFMLSGVNCNHNELKDLPVSPEKGPDLTPHCKIVSAGEENRRKIYSFTGEEEEKISLKASQKKMEKGKEKNLEVVLVQTIREPELLVNGDFEKGF</sequence>
<accession>A0A9Q0K1N5</accession>
<evidence type="ECO:0000313" key="2">
    <source>
        <dbReference type="Proteomes" id="UP001141806"/>
    </source>
</evidence>
<organism evidence="1 2">
    <name type="scientific">Protea cynaroides</name>
    <dbReference type="NCBI Taxonomy" id="273540"/>
    <lineage>
        <taxon>Eukaryota</taxon>
        <taxon>Viridiplantae</taxon>
        <taxon>Streptophyta</taxon>
        <taxon>Embryophyta</taxon>
        <taxon>Tracheophyta</taxon>
        <taxon>Spermatophyta</taxon>
        <taxon>Magnoliopsida</taxon>
        <taxon>Proteales</taxon>
        <taxon>Proteaceae</taxon>
        <taxon>Protea</taxon>
    </lineage>
</organism>
<gene>
    <name evidence="1" type="ORF">NE237_020454</name>
</gene>
<dbReference type="AlphaFoldDB" id="A0A9Q0K1N5"/>
<reference evidence="1" key="1">
    <citation type="journal article" date="2023" name="Plant J.">
        <title>The genome of the king protea, Protea cynaroides.</title>
        <authorList>
            <person name="Chang J."/>
            <person name="Duong T.A."/>
            <person name="Schoeman C."/>
            <person name="Ma X."/>
            <person name="Roodt D."/>
            <person name="Barker N."/>
            <person name="Li Z."/>
            <person name="Van de Peer Y."/>
            <person name="Mizrachi E."/>
        </authorList>
    </citation>
    <scope>NUCLEOTIDE SEQUENCE</scope>
    <source>
        <tissue evidence="1">Young leaves</tissue>
    </source>
</reference>
<protein>
    <submittedName>
        <fullName evidence="1">Uncharacterized protein</fullName>
    </submittedName>
</protein>
<name>A0A9Q0K1N5_9MAGN</name>
<comment type="caution">
    <text evidence="1">The sequence shown here is derived from an EMBL/GenBank/DDBJ whole genome shotgun (WGS) entry which is preliminary data.</text>
</comment>
<proteinExistence type="predicted"/>
<dbReference type="EMBL" id="JAMYWD010000009">
    <property type="protein sequence ID" value="KAJ4960544.1"/>
    <property type="molecule type" value="Genomic_DNA"/>
</dbReference>
<dbReference type="Proteomes" id="UP001141806">
    <property type="component" value="Unassembled WGS sequence"/>
</dbReference>
<evidence type="ECO:0000313" key="1">
    <source>
        <dbReference type="EMBL" id="KAJ4960544.1"/>
    </source>
</evidence>
<keyword evidence="2" id="KW-1185">Reference proteome</keyword>